<evidence type="ECO:0000256" key="9">
    <source>
        <dbReference type="ARBA" id="ARBA00023264"/>
    </source>
</evidence>
<keyword evidence="2 10" id="KW-0444">Lipid biosynthesis</keyword>
<reference evidence="11" key="1">
    <citation type="submission" date="2022-07" db="EMBL/GenBank/DDBJ databases">
        <authorList>
            <person name="Kouya T."/>
            <person name="Ishiyama Y."/>
        </authorList>
    </citation>
    <scope>NUCLEOTIDE SEQUENCE</scope>
    <source>
        <strain evidence="11">WR16-4</strain>
    </source>
</reference>
<evidence type="ECO:0000256" key="8">
    <source>
        <dbReference type="ARBA" id="ARBA00023209"/>
    </source>
</evidence>
<feature type="transmembrane region" description="Helical" evidence="10">
    <location>
        <begin position="123"/>
        <end position="144"/>
    </location>
</feature>
<comment type="caution">
    <text evidence="11">The sequence shown here is derived from an EMBL/GenBank/DDBJ whole genome shotgun (WGS) entry which is preliminary data.</text>
</comment>
<comment type="subunit">
    <text evidence="10">Probably interacts with PlsX.</text>
</comment>
<feature type="transmembrane region" description="Helical" evidence="10">
    <location>
        <begin position="47"/>
        <end position="74"/>
    </location>
</feature>
<dbReference type="InterPro" id="IPR003811">
    <property type="entry name" value="G3P_acylTferase_PlsY"/>
</dbReference>
<gene>
    <name evidence="10 11" type="primary">plsY</name>
    <name evidence="11" type="ORF">WR164_08320</name>
</gene>
<comment type="similarity">
    <text evidence="10">Belongs to the PlsY family.</text>
</comment>
<dbReference type="NCBIfam" id="TIGR00023">
    <property type="entry name" value="glycerol-3-phosphate 1-O-acyltransferase PlsY"/>
    <property type="match status" value="1"/>
</dbReference>
<keyword evidence="1 10" id="KW-1003">Cell membrane</keyword>
<evidence type="ECO:0000256" key="7">
    <source>
        <dbReference type="ARBA" id="ARBA00023136"/>
    </source>
</evidence>
<proteinExistence type="inferred from homology"/>
<reference evidence="11" key="2">
    <citation type="journal article" date="2023" name="PLoS ONE">
        <title>Philodulcilactobacillus myokoensis gen. nov., sp. nov., a fructophilic, acidophilic, and agar-phobic lactic acid bacterium isolated from fermented vegetable extracts.</title>
        <authorList>
            <person name="Kouya T."/>
            <person name="Ishiyama Y."/>
            <person name="Ohashi S."/>
            <person name="Kumakubo R."/>
            <person name="Yamazaki T."/>
            <person name="Otaki T."/>
        </authorList>
    </citation>
    <scope>NUCLEOTIDE SEQUENCE</scope>
    <source>
        <strain evidence="11">WR16-4</strain>
    </source>
</reference>
<keyword evidence="3 10" id="KW-0808">Transferase</keyword>
<evidence type="ECO:0000256" key="6">
    <source>
        <dbReference type="ARBA" id="ARBA00023098"/>
    </source>
</evidence>
<feature type="transmembrane region" description="Helical" evidence="10">
    <location>
        <begin position="86"/>
        <end position="102"/>
    </location>
</feature>
<organism evidence="11 12">
    <name type="scientific">Philodulcilactobacillus myokoensis</name>
    <dbReference type="NCBI Taxonomy" id="2929573"/>
    <lineage>
        <taxon>Bacteria</taxon>
        <taxon>Bacillati</taxon>
        <taxon>Bacillota</taxon>
        <taxon>Bacilli</taxon>
        <taxon>Lactobacillales</taxon>
        <taxon>Lactobacillaceae</taxon>
        <taxon>Philodulcilactobacillus</taxon>
    </lineage>
</organism>
<protein>
    <recommendedName>
        <fullName evidence="10">Glycerol-3-phosphate acyltransferase</fullName>
    </recommendedName>
    <alternativeName>
        <fullName evidence="10">Acyl-PO4 G3P acyltransferase</fullName>
    </alternativeName>
    <alternativeName>
        <fullName evidence="10">Acyl-phosphate--glycerol-3-phosphate acyltransferase</fullName>
    </alternativeName>
    <alternativeName>
        <fullName evidence="10">G3P acyltransferase</fullName>
        <shortName evidence="10">GPAT</shortName>
        <ecNumber evidence="10">2.3.1.275</ecNumber>
    </alternativeName>
    <alternativeName>
        <fullName evidence="10">Lysophosphatidic acid synthase</fullName>
        <shortName evidence="10">LPA synthase</shortName>
    </alternativeName>
</protein>
<dbReference type="GO" id="GO:0043772">
    <property type="term" value="F:acyl-phosphate glycerol-3-phosphate acyltransferase activity"/>
    <property type="evidence" value="ECO:0007669"/>
    <property type="project" value="UniProtKB-UniRule"/>
</dbReference>
<comment type="function">
    <text evidence="10">Catalyzes the transfer of an acyl group from acyl-phosphate (acyl-PO(4)) to glycerol-3-phosphate (G3P) to form lysophosphatidic acid (LPA). This enzyme utilizes acyl-phosphate as fatty acyl donor, but not acyl-CoA or acyl-ACP.</text>
</comment>
<keyword evidence="12" id="KW-1185">Reference proteome</keyword>
<sequence>MKLIILMIAAYLLGSIPNGVWIGKAFFNIDIRQHGSENIGTTNTYRVLGTTAGTIVMILDISKGTVAALLPIIFHVSLFSDNLSKLIFGILAVIGHTFSIFDRFRGGKAVATSAGMLLAYNPYLFLLAVVSIVIMISIFSMVSLGSMFTFTLITVVSFLTGDRVLTPLALLLTIFVFYRHRQNIVRIKNGTEGLVPFGLNYWHKHQHQL</sequence>
<comment type="subcellular location">
    <subcellularLocation>
        <location evidence="10">Cell membrane</location>
        <topology evidence="10">Multi-pass membrane protein</topology>
    </subcellularLocation>
</comment>
<feature type="transmembrane region" description="Helical" evidence="10">
    <location>
        <begin position="150"/>
        <end position="178"/>
    </location>
</feature>
<dbReference type="GO" id="GO:0008654">
    <property type="term" value="P:phospholipid biosynthetic process"/>
    <property type="evidence" value="ECO:0007669"/>
    <property type="project" value="UniProtKB-UniRule"/>
</dbReference>
<evidence type="ECO:0000256" key="5">
    <source>
        <dbReference type="ARBA" id="ARBA00022989"/>
    </source>
</evidence>
<comment type="pathway">
    <text evidence="10">Lipid metabolism; phospholipid metabolism.</text>
</comment>
<keyword evidence="8 10" id="KW-0594">Phospholipid biosynthesis</keyword>
<evidence type="ECO:0000313" key="12">
    <source>
        <dbReference type="Proteomes" id="UP001144204"/>
    </source>
</evidence>
<dbReference type="EMBL" id="BRPL01000002">
    <property type="protein sequence ID" value="GLB46853.1"/>
    <property type="molecule type" value="Genomic_DNA"/>
</dbReference>
<name>A0A9W6ESZ3_9LACO</name>
<dbReference type="HAMAP" id="MF_01043">
    <property type="entry name" value="PlsY"/>
    <property type="match status" value="1"/>
</dbReference>
<evidence type="ECO:0000313" key="11">
    <source>
        <dbReference type="EMBL" id="GLB46853.1"/>
    </source>
</evidence>
<feature type="transmembrane region" description="Helical" evidence="10">
    <location>
        <begin position="6"/>
        <end position="27"/>
    </location>
</feature>
<dbReference type="EC" id="2.3.1.275" evidence="10"/>
<dbReference type="Proteomes" id="UP001144204">
    <property type="component" value="Unassembled WGS sequence"/>
</dbReference>
<dbReference type="PANTHER" id="PTHR30309:SF0">
    <property type="entry name" value="GLYCEROL-3-PHOSPHATE ACYLTRANSFERASE-RELATED"/>
    <property type="match status" value="1"/>
</dbReference>
<dbReference type="PANTHER" id="PTHR30309">
    <property type="entry name" value="INNER MEMBRANE PROTEIN YGIH"/>
    <property type="match status" value="1"/>
</dbReference>
<dbReference type="GO" id="GO:0005886">
    <property type="term" value="C:plasma membrane"/>
    <property type="evidence" value="ECO:0007669"/>
    <property type="project" value="UniProtKB-SubCell"/>
</dbReference>
<dbReference type="AlphaFoldDB" id="A0A9W6ESZ3"/>
<accession>A0A9W6ESZ3</accession>
<evidence type="ECO:0000256" key="10">
    <source>
        <dbReference type="HAMAP-Rule" id="MF_01043"/>
    </source>
</evidence>
<keyword evidence="5 10" id="KW-1133">Transmembrane helix</keyword>
<keyword evidence="6 10" id="KW-0443">Lipid metabolism</keyword>
<keyword evidence="4 10" id="KW-0812">Transmembrane</keyword>
<evidence type="ECO:0000256" key="4">
    <source>
        <dbReference type="ARBA" id="ARBA00022692"/>
    </source>
</evidence>
<evidence type="ECO:0000256" key="2">
    <source>
        <dbReference type="ARBA" id="ARBA00022516"/>
    </source>
</evidence>
<dbReference type="SMART" id="SM01207">
    <property type="entry name" value="G3P_acyltransf"/>
    <property type="match status" value="1"/>
</dbReference>
<evidence type="ECO:0000256" key="3">
    <source>
        <dbReference type="ARBA" id="ARBA00022679"/>
    </source>
</evidence>
<comment type="catalytic activity">
    <reaction evidence="10">
        <text>an acyl phosphate + sn-glycerol 3-phosphate = a 1-acyl-sn-glycero-3-phosphate + phosphate</text>
        <dbReference type="Rhea" id="RHEA:34075"/>
        <dbReference type="ChEBI" id="CHEBI:43474"/>
        <dbReference type="ChEBI" id="CHEBI:57597"/>
        <dbReference type="ChEBI" id="CHEBI:57970"/>
        <dbReference type="ChEBI" id="CHEBI:59918"/>
        <dbReference type="EC" id="2.3.1.275"/>
    </reaction>
</comment>
<keyword evidence="9 10" id="KW-1208">Phospholipid metabolism</keyword>
<keyword evidence="11" id="KW-0012">Acyltransferase</keyword>
<keyword evidence="7 10" id="KW-0472">Membrane</keyword>
<evidence type="ECO:0000256" key="1">
    <source>
        <dbReference type="ARBA" id="ARBA00022475"/>
    </source>
</evidence>
<dbReference type="Pfam" id="PF02660">
    <property type="entry name" value="G3P_acyltransf"/>
    <property type="match status" value="1"/>
</dbReference>